<organism evidence="5 6">
    <name type="scientific">Aspergillus keveii</name>
    <dbReference type="NCBI Taxonomy" id="714993"/>
    <lineage>
        <taxon>Eukaryota</taxon>
        <taxon>Fungi</taxon>
        <taxon>Dikarya</taxon>
        <taxon>Ascomycota</taxon>
        <taxon>Pezizomycotina</taxon>
        <taxon>Eurotiomycetes</taxon>
        <taxon>Eurotiomycetidae</taxon>
        <taxon>Eurotiales</taxon>
        <taxon>Aspergillaceae</taxon>
        <taxon>Aspergillus</taxon>
        <taxon>Aspergillus subgen. Nidulantes</taxon>
    </lineage>
</organism>
<protein>
    <recommendedName>
        <fullName evidence="4">FAD-binding domain-containing protein</fullName>
    </recommendedName>
</protein>
<dbReference type="Pfam" id="PF01494">
    <property type="entry name" value="FAD_binding_3"/>
    <property type="match status" value="1"/>
</dbReference>
<keyword evidence="1" id="KW-0285">Flavoprotein</keyword>
<keyword evidence="6" id="KW-1185">Reference proteome</keyword>
<evidence type="ECO:0000256" key="2">
    <source>
        <dbReference type="ARBA" id="ARBA00022827"/>
    </source>
</evidence>
<proteinExistence type="predicted"/>
<dbReference type="SUPFAM" id="SSF51905">
    <property type="entry name" value="FAD/NAD(P)-binding domain"/>
    <property type="match status" value="1"/>
</dbReference>
<dbReference type="InterPro" id="IPR002938">
    <property type="entry name" value="FAD-bd"/>
</dbReference>
<dbReference type="Proteomes" id="UP001610563">
    <property type="component" value="Unassembled WGS sequence"/>
</dbReference>
<keyword evidence="2" id="KW-0274">FAD</keyword>
<dbReference type="PANTHER" id="PTHR43476">
    <property type="entry name" value="3-(3-HYDROXY-PHENYL)PROPIONATE/3-HYDROXYCINNAMIC ACID HYDROXYLASE"/>
    <property type="match status" value="1"/>
</dbReference>
<accession>A0ABR4GFH6</accession>
<evidence type="ECO:0000256" key="3">
    <source>
        <dbReference type="ARBA" id="ARBA00023002"/>
    </source>
</evidence>
<sequence length="399" mass="44332">MALGKIIVVGAGPSGLLLALLLAQKNIPVTVIEARDGLDDQPRATHYAAPAVKELIRAGLMEDILAQGVLPSAIAWRHGDGTPIATLKIAEPEHTSERLICLPLNRLCRLIHQKLSSYPTASVLWSTKVTAIGQAQDRAWVIAQTAAGTHEYEASYIIGCDGASSQIRRSLFGNAEFPGHSWDRQIVATNVFYDFEKLGWDDVNYILDKDHWYMAAKISTDGMWRVAYGEPMGFSREELASRQPLKFELMLPGNPKPNQYRVTNFSPYKVHQRCVAKMRMGRFLVAADAAHLCNPFGGMGLTGGLVDVGNLYDCLAGMSDGLVDESILDKYDEVRRTKFRTIIDPLTTENFQRMFQGLQSDDFLKLVSKAETDEGLSRQLQANANDLQHDFTQYFIPKP</sequence>
<gene>
    <name evidence="5" type="ORF">BJX66DRAFT_348896</name>
</gene>
<evidence type="ECO:0000313" key="6">
    <source>
        <dbReference type="Proteomes" id="UP001610563"/>
    </source>
</evidence>
<dbReference type="Gene3D" id="3.30.70.2450">
    <property type="match status" value="1"/>
</dbReference>
<keyword evidence="3" id="KW-0560">Oxidoreductase</keyword>
<dbReference type="InterPro" id="IPR036188">
    <property type="entry name" value="FAD/NAD-bd_sf"/>
</dbReference>
<dbReference type="InterPro" id="IPR050631">
    <property type="entry name" value="PheA/TfdB_FAD_monoxygenase"/>
</dbReference>
<evidence type="ECO:0000256" key="1">
    <source>
        <dbReference type="ARBA" id="ARBA00022630"/>
    </source>
</evidence>
<dbReference type="Gene3D" id="3.50.50.60">
    <property type="entry name" value="FAD/NAD(P)-binding domain"/>
    <property type="match status" value="1"/>
</dbReference>
<feature type="domain" description="FAD-binding" evidence="4">
    <location>
        <begin position="6"/>
        <end position="340"/>
    </location>
</feature>
<comment type="caution">
    <text evidence="5">The sequence shown here is derived from an EMBL/GenBank/DDBJ whole genome shotgun (WGS) entry which is preliminary data.</text>
</comment>
<dbReference type="PANTHER" id="PTHR43476:SF3">
    <property type="entry name" value="FAD-BINDING MONOOXYGENASE"/>
    <property type="match status" value="1"/>
</dbReference>
<evidence type="ECO:0000259" key="4">
    <source>
        <dbReference type="Pfam" id="PF01494"/>
    </source>
</evidence>
<evidence type="ECO:0000313" key="5">
    <source>
        <dbReference type="EMBL" id="KAL2797265.1"/>
    </source>
</evidence>
<dbReference type="EMBL" id="JBFTWV010000020">
    <property type="protein sequence ID" value="KAL2797265.1"/>
    <property type="molecule type" value="Genomic_DNA"/>
</dbReference>
<name>A0ABR4GFH6_9EURO</name>
<dbReference type="PRINTS" id="PR00420">
    <property type="entry name" value="RNGMNOXGNASE"/>
</dbReference>
<reference evidence="5 6" key="1">
    <citation type="submission" date="2024-07" db="EMBL/GenBank/DDBJ databases">
        <title>Section-level genome sequencing and comparative genomics of Aspergillus sections Usti and Cavernicolus.</title>
        <authorList>
            <consortium name="Lawrence Berkeley National Laboratory"/>
            <person name="Nybo J.L."/>
            <person name="Vesth T.C."/>
            <person name="Theobald S."/>
            <person name="Frisvad J.C."/>
            <person name="Larsen T.O."/>
            <person name="Kjaerboelling I."/>
            <person name="Rothschild-Mancinelli K."/>
            <person name="Lyhne E.K."/>
            <person name="Kogle M.E."/>
            <person name="Barry K."/>
            <person name="Clum A."/>
            <person name="Na H."/>
            <person name="Ledsgaard L."/>
            <person name="Lin J."/>
            <person name="Lipzen A."/>
            <person name="Kuo A."/>
            <person name="Riley R."/>
            <person name="Mondo S."/>
            <person name="Labutti K."/>
            <person name="Haridas S."/>
            <person name="Pangalinan J."/>
            <person name="Salamov A.A."/>
            <person name="Simmons B.A."/>
            <person name="Magnuson J.K."/>
            <person name="Chen J."/>
            <person name="Drula E."/>
            <person name="Henrissat B."/>
            <person name="Wiebenga A."/>
            <person name="Lubbers R.J."/>
            <person name="Gomes A.C."/>
            <person name="Makela M.R."/>
            <person name="Stajich J."/>
            <person name="Grigoriev I.V."/>
            <person name="Mortensen U.H."/>
            <person name="De Vries R.P."/>
            <person name="Baker S.E."/>
            <person name="Andersen M.R."/>
        </authorList>
    </citation>
    <scope>NUCLEOTIDE SEQUENCE [LARGE SCALE GENOMIC DNA]</scope>
    <source>
        <strain evidence="5 6">CBS 209.92</strain>
    </source>
</reference>